<accession>A0A0E9R378</accession>
<reference evidence="1" key="2">
    <citation type="journal article" date="2015" name="Fish Shellfish Immunol.">
        <title>Early steps in the European eel (Anguilla anguilla)-Vibrio vulnificus interaction in the gills: Role of the RtxA13 toxin.</title>
        <authorList>
            <person name="Callol A."/>
            <person name="Pajuelo D."/>
            <person name="Ebbesson L."/>
            <person name="Teles M."/>
            <person name="MacKenzie S."/>
            <person name="Amaro C."/>
        </authorList>
    </citation>
    <scope>NUCLEOTIDE SEQUENCE</scope>
</reference>
<organism evidence="1">
    <name type="scientific">Anguilla anguilla</name>
    <name type="common">European freshwater eel</name>
    <name type="synonym">Muraena anguilla</name>
    <dbReference type="NCBI Taxonomy" id="7936"/>
    <lineage>
        <taxon>Eukaryota</taxon>
        <taxon>Metazoa</taxon>
        <taxon>Chordata</taxon>
        <taxon>Craniata</taxon>
        <taxon>Vertebrata</taxon>
        <taxon>Euteleostomi</taxon>
        <taxon>Actinopterygii</taxon>
        <taxon>Neopterygii</taxon>
        <taxon>Teleostei</taxon>
        <taxon>Anguilliformes</taxon>
        <taxon>Anguillidae</taxon>
        <taxon>Anguilla</taxon>
    </lineage>
</organism>
<sequence length="15" mass="1651">MSAEVKKALHSCFLS</sequence>
<dbReference type="EMBL" id="GBXM01084998">
    <property type="protein sequence ID" value="JAH23579.1"/>
    <property type="molecule type" value="Transcribed_RNA"/>
</dbReference>
<proteinExistence type="predicted"/>
<reference evidence="1" key="1">
    <citation type="submission" date="2014-11" db="EMBL/GenBank/DDBJ databases">
        <authorList>
            <person name="Amaro Gonzalez C."/>
        </authorList>
    </citation>
    <scope>NUCLEOTIDE SEQUENCE</scope>
</reference>
<evidence type="ECO:0000313" key="1">
    <source>
        <dbReference type="EMBL" id="JAH23579.1"/>
    </source>
</evidence>
<name>A0A0E9R378_ANGAN</name>
<protein>
    <submittedName>
        <fullName evidence="1">Uncharacterized protein</fullName>
    </submittedName>
</protein>